<feature type="compositionally biased region" description="Acidic residues" evidence="1">
    <location>
        <begin position="169"/>
        <end position="179"/>
    </location>
</feature>
<dbReference type="CDD" id="cd05402">
    <property type="entry name" value="NT_PAP_TUTase"/>
    <property type="match status" value="1"/>
</dbReference>
<protein>
    <recommendedName>
        <fullName evidence="2">Poly(A) RNA polymerase mitochondrial-like central palm domain-containing protein</fullName>
    </recommendedName>
</protein>
<dbReference type="AlphaFoldDB" id="A0A9P0CEZ5"/>
<feature type="region of interest" description="Disordered" evidence="1">
    <location>
        <begin position="362"/>
        <end position="392"/>
    </location>
</feature>
<proteinExistence type="predicted"/>
<feature type="domain" description="Poly(A) RNA polymerase mitochondrial-like central palm" evidence="2">
    <location>
        <begin position="568"/>
        <end position="699"/>
    </location>
</feature>
<dbReference type="GO" id="GO:0050265">
    <property type="term" value="F:RNA uridylyltransferase activity"/>
    <property type="evidence" value="ECO:0007669"/>
    <property type="project" value="TreeGrafter"/>
</dbReference>
<feature type="region of interest" description="Disordered" evidence="1">
    <location>
        <begin position="138"/>
        <end position="186"/>
    </location>
</feature>
<dbReference type="EMBL" id="OV651813">
    <property type="protein sequence ID" value="CAH1098680.1"/>
    <property type="molecule type" value="Genomic_DNA"/>
</dbReference>
<evidence type="ECO:0000256" key="1">
    <source>
        <dbReference type="SAM" id="MobiDB-lite"/>
    </source>
</evidence>
<reference evidence="3" key="1">
    <citation type="submission" date="2022-01" db="EMBL/GenBank/DDBJ databases">
        <authorList>
            <person name="King R."/>
        </authorList>
    </citation>
    <scope>NUCLEOTIDE SEQUENCE</scope>
</reference>
<feature type="compositionally biased region" description="Polar residues" evidence="1">
    <location>
        <begin position="148"/>
        <end position="168"/>
    </location>
</feature>
<evidence type="ECO:0000259" key="2">
    <source>
        <dbReference type="Pfam" id="PF22600"/>
    </source>
</evidence>
<feature type="compositionally biased region" description="Basic and acidic residues" evidence="1">
    <location>
        <begin position="362"/>
        <end position="380"/>
    </location>
</feature>
<dbReference type="InterPro" id="IPR043519">
    <property type="entry name" value="NT_sf"/>
</dbReference>
<dbReference type="SUPFAM" id="SSF81631">
    <property type="entry name" value="PAP/OAS1 substrate-binding domain"/>
    <property type="match status" value="1"/>
</dbReference>
<dbReference type="PANTHER" id="PTHR12271:SF66">
    <property type="entry name" value="TERMINAL URIDYLYLTRANSFERASE TAILOR"/>
    <property type="match status" value="1"/>
</dbReference>
<evidence type="ECO:0000313" key="3">
    <source>
        <dbReference type="EMBL" id="CAH1098680.1"/>
    </source>
</evidence>
<sequence>MEEINSLTPNSMLEILENGSYHLTNTFITTRDVINKISEFSNFFSSTGRIALINADPQEAQELVFLFFNLKKNIKSAISELGKGYIKKVQTFLCPDCEETITIVPGTNIWDSLQNHEHFESLFSNLLAGNLQVLPLQSDSSDEMESVPHNNNLHNGKISNEPTDSGIEQSEEQNEDSNTPEELPLGDNTFRFNFKLKYDPLVESVIYPDSFTSMSKYDQCPFICVQKNSPYRAICLLCCCDLLSTKRISKKQCLDHVLGNRHMRASCNPVNIENVRNFHEVFWNFDVHYQAHQVYFQPNNTLGLHCKLCNALIPNQFVKEHIQGDYHKNLVLKMFYQKCLDFYLLDVQVGCYGIKADNPVESPKKEKMERKREEKGERRQRTASNPSTSKDEPEIEHIIIPSLTISGKDIVKDLLPHRLHPHSKYFENYTSFIVCTLCNMNIGVNTKCLMKHILNVPHSQWADVKLPKFTFFCEICNTRFTDDINWEKHFTGGPNRHSKISKIRANKLREFECTTCNTIIYGDEVSLTRHRNKNSRRERKNEPKLSELVKDIFKSRERLETYATFLVEEANNTVTCMQRTMECCSRLEAVLKTSLEDCKAHPFGSRVSGLGNRESDLDLFLDTGDMYLGRKKQDSVSQCQIVKQVAGLLRKHKGEFEKIHEVPTARTPIVKLKHIGTQLECDLSFKHGLSVENTKFLRLCLDLQPISQQFILVLKKWSESNKLSEHITTYAIAILAIFYLQINGYLLSVKKIRELTPTPAPVIDGWETVNITKDAQQLMKNHVIPYEHTLPRLLKDFFAYYEHFNDVEDTVCPLLGRTIKRKLFAEPKFLPPEMESYVKQLNGAEPEQFRFMSPFCIQDPFDLSHNLTKACQISTLLMFKKLCQQSCQCLESL</sequence>
<organism evidence="3 4">
    <name type="scientific">Psylliodes chrysocephalus</name>
    <dbReference type="NCBI Taxonomy" id="3402493"/>
    <lineage>
        <taxon>Eukaryota</taxon>
        <taxon>Metazoa</taxon>
        <taxon>Ecdysozoa</taxon>
        <taxon>Arthropoda</taxon>
        <taxon>Hexapoda</taxon>
        <taxon>Insecta</taxon>
        <taxon>Pterygota</taxon>
        <taxon>Neoptera</taxon>
        <taxon>Endopterygota</taxon>
        <taxon>Coleoptera</taxon>
        <taxon>Polyphaga</taxon>
        <taxon>Cucujiformia</taxon>
        <taxon>Chrysomeloidea</taxon>
        <taxon>Chrysomelidae</taxon>
        <taxon>Galerucinae</taxon>
        <taxon>Alticini</taxon>
        <taxon>Psylliodes</taxon>
    </lineage>
</organism>
<dbReference type="PANTHER" id="PTHR12271">
    <property type="entry name" value="POLY A POLYMERASE CID PAP -RELATED"/>
    <property type="match status" value="1"/>
</dbReference>
<name>A0A9P0CEZ5_9CUCU</name>
<dbReference type="Gene3D" id="3.30.460.10">
    <property type="entry name" value="Beta Polymerase, domain 2"/>
    <property type="match status" value="1"/>
</dbReference>
<dbReference type="OrthoDB" id="407432at2759"/>
<dbReference type="Gene3D" id="1.10.1410.10">
    <property type="match status" value="1"/>
</dbReference>
<keyword evidence="4" id="KW-1185">Reference proteome</keyword>
<accession>A0A9P0CEZ5</accession>
<dbReference type="InterPro" id="IPR054708">
    <property type="entry name" value="MTPAP-like_central"/>
</dbReference>
<evidence type="ECO:0000313" key="4">
    <source>
        <dbReference type="Proteomes" id="UP001153636"/>
    </source>
</evidence>
<dbReference type="Pfam" id="PF22600">
    <property type="entry name" value="MTPAP-like_central"/>
    <property type="match status" value="1"/>
</dbReference>
<dbReference type="Proteomes" id="UP001153636">
    <property type="component" value="Chromosome 1"/>
</dbReference>
<dbReference type="SUPFAM" id="SSF81301">
    <property type="entry name" value="Nucleotidyltransferase"/>
    <property type="match status" value="1"/>
</dbReference>
<gene>
    <name evidence="3" type="ORF">PSYICH_LOCUS1158</name>
</gene>
<dbReference type="GO" id="GO:0031123">
    <property type="term" value="P:RNA 3'-end processing"/>
    <property type="evidence" value="ECO:0007669"/>
    <property type="project" value="TreeGrafter"/>
</dbReference>